<evidence type="ECO:0000313" key="2">
    <source>
        <dbReference type="Proteomes" id="UP001141806"/>
    </source>
</evidence>
<organism evidence="1 2">
    <name type="scientific">Protea cynaroides</name>
    <dbReference type="NCBI Taxonomy" id="273540"/>
    <lineage>
        <taxon>Eukaryota</taxon>
        <taxon>Viridiplantae</taxon>
        <taxon>Streptophyta</taxon>
        <taxon>Embryophyta</taxon>
        <taxon>Tracheophyta</taxon>
        <taxon>Spermatophyta</taxon>
        <taxon>Magnoliopsida</taxon>
        <taxon>Proteales</taxon>
        <taxon>Proteaceae</taxon>
        <taxon>Protea</taxon>
    </lineage>
</organism>
<reference evidence="1" key="1">
    <citation type="journal article" date="2023" name="Plant J.">
        <title>The genome of the king protea, Protea cynaroides.</title>
        <authorList>
            <person name="Chang J."/>
            <person name="Duong T.A."/>
            <person name="Schoeman C."/>
            <person name="Ma X."/>
            <person name="Roodt D."/>
            <person name="Barker N."/>
            <person name="Li Z."/>
            <person name="Van de Peer Y."/>
            <person name="Mizrachi E."/>
        </authorList>
    </citation>
    <scope>NUCLEOTIDE SEQUENCE</scope>
    <source>
        <tissue evidence="1">Young leaves</tissue>
    </source>
</reference>
<protein>
    <submittedName>
        <fullName evidence="1">Uncharacterized protein</fullName>
    </submittedName>
</protein>
<gene>
    <name evidence="1" type="ORF">NE237_022273</name>
</gene>
<dbReference type="AlphaFoldDB" id="A0A9Q0HES2"/>
<keyword evidence="2" id="KW-1185">Reference proteome</keyword>
<sequence>MLNDVPFNSGHFSSLQHNDAKELVEVEGEPKLSVAYYYFDPNHKNNFSTRTPPPVPPQLAPLHLQQHQKFHLGLPNSPSMASISPPMMMAYGGGGLAGGGTESSSEDLNVY</sequence>
<evidence type="ECO:0000313" key="1">
    <source>
        <dbReference type="EMBL" id="KAJ4962334.1"/>
    </source>
</evidence>
<dbReference type="EMBL" id="JAMYWD010000008">
    <property type="protein sequence ID" value="KAJ4962334.1"/>
    <property type="molecule type" value="Genomic_DNA"/>
</dbReference>
<accession>A0A9Q0HES2</accession>
<dbReference type="Proteomes" id="UP001141806">
    <property type="component" value="Unassembled WGS sequence"/>
</dbReference>
<comment type="caution">
    <text evidence="1">The sequence shown here is derived from an EMBL/GenBank/DDBJ whole genome shotgun (WGS) entry which is preliminary data.</text>
</comment>
<name>A0A9Q0HES2_9MAGN</name>
<proteinExistence type="predicted"/>